<protein>
    <submittedName>
        <fullName evidence="2">Uncharacterized protein</fullName>
    </submittedName>
</protein>
<feature type="region of interest" description="Disordered" evidence="1">
    <location>
        <begin position="192"/>
        <end position="211"/>
    </location>
</feature>
<evidence type="ECO:0000313" key="2">
    <source>
        <dbReference type="EMBL" id="TGK87456.1"/>
    </source>
</evidence>
<dbReference type="AlphaFoldDB" id="A0A4R9IGD8"/>
<evidence type="ECO:0000256" key="1">
    <source>
        <dbReference type="SAM" id="MobiDB-lite"/>
    </source>
</evidence>
<dbReference type="OrthoDB" id="337573at2"/>
<accession>A0A4R9IGD8</accession>
<name>A0A4R9IGD8_9LEPT</name>
<keyword evidence="3" id="KW-1185">Reference proteome</keyword>
<evidence type="ECO:0000313" key="3">
    <source>
        <dbReference type="Proteomes" id="UP000298009"/>
    </source>
</evidence>
<comment type="caution">
    <text evidence="2">The sequence shown here is derived from an EMBL/GenBank/DDBJ whole genome shotgun (WGS) entry which is preliminary data.</text>
</comment>
<organism evidence="2 3">
    <name type="scientific">Leptospira noumeaensis</name>
    <dbReference type="NCBI Taxonomy" id="2484964"/>
    <lineage>
        <taxon>Bacteria</taxon>
        <taxon>Pseudomonadati</taxon>
        <taxon>Spirochaetota</taxon>
        <taxon>Spirochaetia</taxon>
        <taxon>Leptospirales</taxon>
        <taxon>Leptospiraceae</taxon>
        <taxon>Leptospira</taxon>
    </lineage>
</organism>
<gene>
    <name evidence="2" type="ORF">EHQ24_02695</name>
</gene>
<dbReference type="Proteomes" id="UP000298009">
    <property type="component" value="Unassembled WGS sequence"/>
</dbReference>
<reference evidence="2" key="1">
    <citation type="journal article" date="2019" name="PLoS Negl. Trop. Dis.">
        <title>Revisiting the worldwide diversity of Leptospira species in the environment.</title>
        <authorList>
            <person name="Vincent A.T."/>
            <person name="Schiettekatte O."/>
            <person name="Bourhy P."/>
            <person name="Veyrier F.J."/>
            <person name="Picardeau M."/>
        </authorList>
    </citation>
    <scope>NUCLEOTIDE SEQUENCE [LARGE SCALE GENOMIC DNA]</scope>
    <source>
        <strain evidence="2">201800287</strain>
    </source>
</reference>
<sequence length="211" mass="24290">MNKWIFVSCILFLFINCKEKAKEFIIKSEFKNSKIDFDFFCKSSESTDLMYYEITMKTGEYLPVLKCDDKYGNFRILVQNVTLDNSVWLTLAELSCINDLCIIKEKPGERLMGEPDGELKFQVINKDVVKLISSNVRQLGYQDSDVGIPYKKAEDFFDLKRNIYIFKRPSELRNCPMSRIIVDTIGDKGVSCGEPAPEINESPSDKEPTNN</sequence>
<dbReference type="RefSeq" id="WP_135600156.1">
    <property type="nucleotide sequence ID" value="NZ_RQFK01000009.1"/>
</dbReference>
<proteinExistence type="predicted"/>
<dbReference type="EMBL" id="RQFK01000009">
    <property type="protein sequence ID" value="TGK87456.1"/>
    <property type="molecule type" value="Genomic_DNA"/>
</dbReference>